<dbReference type="AlphaFoldDB" id="A0A5C3MLI7"/>
<gene>
    <name evidence="2" type="ORF">OE88DRAFT_1669129</name>
</gene>
<evidence type="ECO:0000313" key="3">
    <source>
        <dbReference type="Proteomes" id="UP000305948"/>
    </source>
</evidence>
<proteinExistence type="predicted"/>
<protein>
    <recommendedName>
        <fullName evidence="4">BTB domain-containing protein</fullName>
    </recommendedName>
</protein>
<evidence type="ECO:0008006" key="4">
    <source>
        <dbReference type="Google" id="ProtNLM"/>
    </source>
</evidence>
<dbReference type="PANTHER" id="PTHR24413">
    <property type="entry name" value="SPECKLE-TYPE POZ PROTEIN"/>
    <property type="match status" value="1"/>
</dbReference>
<evidence type="ECO:0000256" key="1">
    <source>
        <dbReference type="SAM" id="MobiDB-lite"/>
    </source>
</evidence>
<feature type="region of interest" description="Disordered" evidence="1">
    <location>
        <begin position="254"/>
        <end position="330"/>
    </location>
</feature>
<dbReference type="OrthoDB" id="6359816at2759"/>
<accession>A0A5C3MLI7</accession>
<organism evidence="2 3">
    <name type="scientific">Heliocybe sulcata</name>
    <dbReference type="NCBI Taxonomy" id="5364"/>
    <lineage>
        <taxon>Eukaryota</taxon>
        <taxon>Fungi</taxon>
        <taxon>Dikarya</taxon>
        <taxon>Basidiomycota</taxon>
        <taxon>Agaricomycotina</taxon>
        <taxon>Agaricomycetes</taxon>
        <taxon>Gloeophyllales</taxon>
        <taxon>Gloeophyllaceae</taxon>
        <taxon>Heliocybe</taxon>
    </lineage>
</organism>
<sequence length="532" mass="58160">MNFLGETATIVCTYNLRLDAYGKLSGTDGTLKPFFSDASALGWRLGAMTRTTSTRMSRNRARPSYRTDNYLDVYIDPSGVQSSLGPLKINVDVKIQRSSSSGFTPSDNWINVESEIDLHLPACTMEIGSWHMEGSISDLNVTIRCSVTLAGLTSTVAPATPSVGSWIQKSLENSIQTGRFTDTRFFVFSHRRTSGGADRPVAVFANSSALVDRCSYFQTLLSVKGFMESEEGTLDSGFPAAEGTFIEEYDYASDSDLEDDPTEDDLSSEVEGSPVALSSTEDVNEPKHAEKHEDTDQLEEGCELKEREDSTTDEIPVTETGASSSEEVPNVDSCWKSAASPTIAVGRTVVVKDAALRTFTSLIHYLYTGNINFAPLSSQREEPKNGGPESDLKVHAPSCSPKSMYRLADKLDLQPLKNMAFEALRSSLSKKNIVEETFSKFTWLHEEVRDMEIQALCKLWKSEDGEDVMKKVQARMACAPPEDLRRSKELVSLLLPRLVPNEGSAAISVNPGPSLSQPSGSTGTFGFGGFSR</sequence>
<feature type="compositionally biased region" description="Acidic residues" evidence="1">
    <location>
        <begin position="254"/>
        <end position="268"/>
    </location>
</feature>
<feature type="compositionally biased region" description="Basic and acidic residues" evidence="1">
    <location>
        <begin position="284"/>
        <end position="295"/>
    </location>
</feature>
<feature type="region of interest" description="Disordered" evidence="1">
    <location>
        <begin position="509"/>
        <end position="532"/>
    </location>
</feature>
<dbReference type="EMBL" id="ML213541">
    <property type="protein sequence ID" value="TFK45535.1"/>
    <property type="molecule type" value="Genomic_DNA"/>
</dbReference>
<dbReference type="Gene3D" id="3.30.710.10">
    <property type="entry name" value="Potassium Channel Kv1.1, Chain A"/>
    <property type="match status" value="1"/>
</dbReference>
<dbReference type="Proteomes" id="UP000305948">
    <property type="component" value="Unassembled WGS sequence"/>
</dbReference>
<name>A0A5C3MLI7_9AGAM</name>
<reference evidence="2 3" key="1">
    <citation type="journal article" date="2019" name="Nat. Ecol. Evol.">
        <title>Megaphylogeny resolves global patterns of mushroom evolution.</title>
        <authorList>
            <person name="Varga T."/>
            <person name="Krizsan K."/>
            <person name="Foldi C."/>
            <person name="Dima B."/>
            <person name="Sanchez-Garcia M."/>
            <person name="Sanchez-Ramirez S."/>
            <person name="Szollosi G.J."/>
            <person name="Szarkandi J.G."/>
            <person name="Papp V."/>
            <person name="Albert L."/>
            <person name="Andreopoulos W."/>
            <person name="Angelini C."/>
            <person name="Antonin V."/>
            <person name="Barry K.W."/>
            <person name="Bougher N.L."/>
            <person name="Buchanan P."/>
            <person name="Buyck B."/>
            <person name="Bense V."/>
            <person name="Catcheside P."/>
            <person name="Chovatia M."/>
            <person name="Cooper J."/>
            <person name="Damon W."/>
            <person name="Desjardin D."/>
            <person name="Finy P."/>
            <person name="Geml J."/>
            <person name="Haridas S."/>
            <person name="Hughes K."/>
            <person name="Justo A."/>
            <person name="Karasinski D."/>
            <person name="Kautmanova I."/>
            <person name="Kiss B."/>
            <person name="Kocsube S."/>
            <person name="Kotiranta H."/>
            <person name="LaButti K.M."/>
            <person name="Lechner B.E."/>
            <person name="Liimatainen K."/>
            <person name="Lipzen A."/>
            <person name="Lukacs Z."/>
            <person name="Mihaltcheva S."/>
            <person name="Morgado L.N."/>
            <person name="Niskanen T."/>
            <person name="Noordeloos M.E."/>
            <person name="Ohm R.A."/>
            <person name="Ortiz-Santana B."/>
            <person name="Ovrebo C."/>
            <person name="Racz N."/>
            <person name="Riley R."/>
            <person name="Savchenko A."/>
            <person name="Shiryaev A."/>
            <person name="Soop K."/>
            <person name="Spirin V."/>
            <person name="Szebenyi C."/>
            <person name="Tomsovsky M."/>
            <person name="Tulloss R.E."/>
            <person name="Uehling J."/>
            <person name="Grigoriev I.V."/>
            <person name="Vagvolgyi C."/>
            <person name="Papp T."/>
            <person name="Martin F.M."/>
            <person name="Miettinen O."/>
            <person name="Hibbett D.S."/>
            <person name="Nagy L.G."/>
        </authorList>
    </citation>
    <scope>NUCLEOTIDE SEQUENCE [LARGE SCALE GENOMIC DNA]</scope>
    <source>
        <strain evidence="2 3">OMC1185</strain>
    </source>
</reference>
<dbReference type="InterPro" id="IPR011333">
    <property type="entry name" value="SKP1/BTB/POZ_sf"/>
</dbReference>
<dbReference type="STRING" id="5364.A0A5C3MLI7"/>
<dbReference type="SUPFAM" id="SSF54695">
    <property type="entry name" value="POZ domain"/>
    <property type="match status" value="1"/>
</dbReference>
<evidence type="ECO:0000313" key="2">
    <source>
        <dbReference type="EMBL" id="TFK45535.1"/>
    </source>
</evidence>
<keyword evidence="3" id="KW-1185">Reference proteome</keyword>
<feature type="compositionally biased region" description="Gly residues" evidence="1">
    <location>
        <begin position="523"/>
        <end position="532"/>
    </location>
</feature>